<dbReference type="VEuPathDB" id="FungiDB:ASPZODRAFT_132591"/>
<evidence type="ECO:0000313" key="2">
    <source>
        <dbReference type="Proteomes" id="UP000184188"/>
    </source>
</evidence>
<dbReference type="AlphaFoldDB" id="A0A1L9SH87"/>
<dbReference type="RefSeq" id="XP_022581031.1">
    <property type="nucleotide sequence ID" value="XM_022723063.1"/>
</dbReference>
<accession>A0A1L9SH87</accession>
<dbReference type="EMBL" id="KV878342">
    <property type="protein sequence ID" value="OJJ46521.1"/>
    <property type="molecule type" value="Genomic_DNA"/>
</dbReference>
<sequence>MAFGEKENSLLNSSGTHWMKANSEDYGKTNNILVPLTLSRIHVIYSFATITHSLSTSSSSPLSALCQIFRQIRTTTTQIQIDLDQFPGTAWEGINAAPERMPNTYILAMHGLQRMVEENISFFQEQRGGKSLYTEAIAHLSSCLAYLSRGSDPDVMTGLSWIQNIPDPFLDHIECHEPMALAILAHYCVVLYHLRHHWWIDDLGLSVLREIRSILGRNVYRIDWAMDATGLTISASSRSNG</sequence>
<evidence type="ECO:0008006" key="3">
    <source>
        <dbReference type="Google" id="ProtNLM"/>
    </source>
</evidence>
<dbReference type="InterPro" id="IPR053157">
    <property type="entry name" value="Sterol_Uptake_Regulator"/>
</dbReference>
<keyword evidence="2" id="KW-1185">Reference proteome</keyword>
<protein>
    <recommendedName>
        <fullName evidence="3">Transcription factor domain-containing protein</fullName>
    </recommendedName>
</protein>
<dbReference type="OrthoDB" id="4269696at2759"/>
<dbReference type="PANTHER" id="PTHR47784">
    <property type="entry name" value="STEROL UPTAKE CONTROL PROTEIN 2"/>
    <property type="match status" value="1"/>
</dbReference>
<dbReference type="STRING" id="1073090.A0A1L9SH87"/>
<evidence type="ECO:0000313" key="1">
    <source>
        <dbReference type="EMBL" id="OJJ46521.1"/>
    </source>
</evidence>
<organism evidence="1 2">
    <name type="scientific">Penicilliopsis zonata CBS 506.65</name>
    <dbReference type="NCBI Taxonomy" id="1073090"/>
    <lineage>
        <taxon>Eukaryota</taxon>
        <taxon>Fungi</taxon>
        <taxon>Dikarya</taxon>
        <taxon>Ascomycota</taxon>
        <taxon>Pezizomycotina</taxon>
        <taxon>Eurotiomycetes</taxon>
        <taxon>Eurotiomycetidae</taxon>
        <taxon>Eurotiales</taxon>
        <taxon>Aspergillaceae</taxon>
        <taxon>Penicilliopsis</taxon>
    </lineage>
</organism>
<dbReference type="Proteomes" id="UP000184188">
    <property type="component" value="Unassembled WGS sequence"/>
</dbReference>
<name>A0A1L9SH87_9EURO</name>
<dbReference type="GO" id="GO:0001228">
    <property type="term" value="F:DNA-binding transcription activator activity, RNA polymerase II-specific"/>
    <property type="evidence" value="ECO:0007669"/>
    <property type="project" value="TreeGrafter"/>
</dbReference>
<gene>
    <name evidence="1" type="ORF">ASPZODRAFT_132591</name>
</gene>
<dbReference type="PANTHER" id="PTHR47784:SF5">
    <property type="entry name" value="STEROL UPTAKE CONTROL PROTEIN 2"/>
    <property type="match status" value="1"/>
</dbReference>
<reference evidence="2" key="1">
    <citation type="journal article" date="2017" name="Genome Biol.">
        <title>Comparative genomics reveals high biological diversity and specific adaptations in the industrially and medically important fungal genus Aspergillus.</title>
        <authorList>
            <person name="de Vries R.P."/>
            <person name="Riley R."/>
            <person name="Wiebenga A."/>
            <person name="Aguilar-Osorio G."/>
            <person name="Amillis S."/>
            <person name="Uchima C.A."/>
            <person name="Anderluh G."/>
            <person name="Asadollahi M."/>
            <person name="Askin M."/>
            <person name="Barry K."/>
            <person name="Battaglia E."/>
            <person name="Bayram O."/>
            <person name="Benocci T."/>
            <person name="Braus-Stromeyer S.A."/>
            <person name="Caldana C."/>
            <person name="Canovas D."/>
            <person name="Cerqueira G.C."/>
            <person name="Chen F."/>
            <person name="Chen W."/>
            <person name="Choi C."/>
            <person name="Clum A."/>
            <person name="Dos Santos R.A."/>
            <person name="Damasio A.R."/>
            <person name="Diallinas G."/>
            <person name="Emri T."/>
            <person name="Fekete E."/>
            <person name="Flipphi M."/>
            <person name="Freyberg S."/>
            <person name="Gallo A."/>
            <person name="Gournas C."/>
            <person name="Habgood R."/>
            <person name="Hainaut M."/>
            <person name="Harispe M.L."/>
            <person name="Henrissat B."/>
            <person name="Hilden K.S."/>
            <person name="Hope R."/>
            <person name="Hossain A."/>
            <person name="Karabika E."/>
            <person name="Karaffa L."/>
            <person name="Karanyi Z."/>
            <person name="Krasevec N."/>
            <person name="Kuo A."/>
            <person name="Kusch H."/>
            <person name="LaButti K."/>
            <person name="Lagendijk E.L."/>
            <person name="Lapidus A."/>
            <person name="Levasseur A."/>
            <person name="Lindquist E."/>
            <person name="Lipzen A."/>
            <person name="Logrieco A.F."/>
            <person name="MacCabe A."/>
            <person name="Maekelae M.R."/>
            <person name="Malavazi I."/>
            <person name="Melin P."/>
            <person name="Meyer V."/>
            <person name="Mielnichuk N."/>
            <person name="Miskei M."/>
            <person name="Molnar A.P."/>
            <person name="Mule G."/>
            <person name="Ngan C.Y."/>
            <person name="Orejas M."/>
            <person name="Orosz E."/>
            <person name="Ouedraogo J.P."/>
            <person name="Overkamp K.M."/>
            <person name="Park H.-S."/>
            <person name="Perrone G."/>
            <person name="Piumi F."/>
            <person name="Punt P.J."/>
            <person name="Ram A.F."/>
            <person name="Ramon A."/>
            <person name="Rauscher S."/>
            <person name="Record E."/>
            <person name="Riano-Pachon D.M."/>
            <person name="Robert V."/>
            <person name="Roehrig J."/>
            <person name="Ruller R."/>
            <person name="Salamov A."/>
            <person name="Salih N.S."/>
            <person name="Samson R.A."/>
            <person name="Sandor E."/>
            <person name="Sanguinetti M."/>
            <person name="Schuetze T."/>
            <person name="Sepcic K."/>
            <person name="Shelest E."/>
            <person name="Sherlock G."/>
            <person name="Sophianopoulou V."/>
            <person name="Squina F.M."/>
            <person name="Sun H."/>
            <person name="Susca A."/>
            <person name="Todd R.B."/>
            <person name="Tsang A."/>
            <person name="Unkles S.E."/>
            <person name="van de Wiele N."/>
            <person name="van Rossen-Uffink D."/>
            <person name="Oliveira J.V."/>
            <person name="Vesth T.C."/>
            <person name="Visser J."/>
            <person name="Yu J.-H."/>
            <person name="Zhou M."/>
            <person name="Andersen M.R."/>
            <person name="Archer D.B."/>
            <person name="Baker S.E."/>
            <person name="Benoit I."/>
            <person name="Brakhage A.A."/>
            <person name="Braus G.H."/>
            <person name="Fischer R."/>
            <person name="Frisvad J.C."/>
            <person name="Goldman G.H."/>
            <person name="Houbraken J."/>
            <person name="Oakley B."/>
            <person name="Pocsi I."/>
            <person name="Scazzocchio C."/>
            <person name="Seiboth B."/>
            <person name="vanKuyk P.A."/>
            <person name="Wortman J."/>
            <person name="Dyer P.S."/>
            <person name="Grigoriev I.V."/>
        </authorList>
    </citation>
    <scope>NUCLEOTIDE SEQUENCE [LARGE SCALE GENOMIC DNA]</scope>
    <source>
        <strain evidence="2">CBS 506.65</strain>
    </source>
</reference>
<proteinExistence type="predicted"/>
<dbReference type="GeneID" id="34609528"/>